<dbReference type="InterPro" id="IPR011889">
    <property type="entry name" value="Liste_lipo_26"/>
</dbReference>
<feature type="signal peptide" evidence="2">
    <location>
        <begin position="1"/>
        <end position="29"/>
    </location>
</feature>
<reference evidence="3 4" key="1">
    <citation type="journal article" date="2015" name="Int J Genomics">
        <title>Comparative Genomics Revealed Genetic Diversity and Species/Strain-Level Differences in Carbohydrate Metabolism of Three Probiotic Bifidobacterial Species.</title>
        <authorList>
            <person name="Odamaki T."/>
            <person name="Horigome A."/>
            <person name="Sugahara H."/>
            <person name="Hashikura N."/>
            <person name="Minami J."/>
            <person name="Xiao J.Z."/>
            <person name="Abe F."/>
        </authorList>
    </citation>
    <scope>NUCLEOTIDE SEQUENCE [LARGE SCALE GENOMIC DNA]</scope>
    <source>
        <strain evidence="3 4">MCC 0483</strain>
    </source>
</reference>
<dbReference type="NCBIfam" id="TIGR02167">
    <property type="entry name" value="Liste_lipo_26"/>
    <property type="match status" value="2"/>
</dbReference>
<keyword evidence="2" id="KW-0732">Signal</keyword>
<proteinExistence type="predicted"/>
<feature type="compositionally biased region" description="Low complexity" evidence="1">
    <location>
        <begin position="50"/>
        <end position="81"/>
    </location>
</feature>
<dbReference type="AlphaFoldDB" id="A0AB34T6K7"/>
<comment type="caution">
    <text evidence="3">The sequence shown here is derived from an EMBL/GenBank/DDBJ whole genome shotgun (WGS) entry which is preliminary data.</text>
</comment>
<evidence type="ECO:0008006" key="5">
    <source>
        <dbReference type="Google" id="ProtNLM"/>
    </source>
</evidence>
<evidence type="ECO:0000256" key="1">
    <source>
        <dbReference type="SAM" id="MobiDB-lite"/>
    </source>
</evidence>
<dbReference type="EMBL" id="AWFK01000017">
    <property type="protein sequence ID" value="KOA48263.1"/>
    <property type="molecule type" value="Genomic_DNA"/>
</dbReference>
<organism evidence="3 4">
    <name type="scientific">Bifidobacterium animalis subsp. animalis MCC 0483</name>
    <dbReference type="NCBI Taxonomy" id="1365955"/>
    <lineage>
        <taxon>Bacteria</taxon>
        <taxon>Bacillati</taxon>
        <taxon>Actinomycetota</taxon>
        <taxon>Actinomycetes</taxon>
        <taxon>Bifidobacteriales</taxon>
        <taxon>Bifidobacteriaceae</taxon>
        <taxon>Bifidobacterium</taxon>
    </lineage>
</organism>
<feature type="region of interest" description="Disordered" evidence="1">
    <location>
        <begin position="34"/>
        <end position="100"/>
    </location>
</feature>
<dbReference type="Gene3D" id="3.80.10.10">
    <property type="entry name" value="Ribonuclease Inhibitor"/>
    <property type="match status" value="1"/>
</dbReference>
<dbReference type="Proteomes" id="UP000037239">
    <property type="component" value="Unassembled WGS sequence"/>
</dbReference>
<feature type="compositionally biased region" description="Polar residues" evidence="1">
    <location>
        <begin position="82"/>
        <end position="100"/>
    </location>
</feature>
<name>A0AB34T6K7_9BIFI</name>
<feature type="chain" id="PRO_5044281768" description="BspA family leucine-rich repeat surface protein" evidence="2">
    <location>
        <begin position="30"/>
        <end position="700"/>
    </location>
</feature>
<protein>
    <recommendedName>
        <fullName evidence="5">BspA family leucine-rich repeat surface protein</fullName>
    </recommendedName>
</protein>
<evidence type="ECO:0000313" key="4">
    <source>
        <dbReference type="Proteomes" id="UP000037239"/>
    </source>
</evidence>
<dbReference type="Pfam" id="PF03382">
    <property type="entry name" value="DUF285"/>
    <property type="match status" value="1"/>
</dbReference>
<dbReference type="InterPro" id="IPR032675">
    <property type="entry name" value="LRR_dom_sf"/>
</dbReference>
<evidence type="ECO:0000256" key="2">
    <source>
        <dbReference type="SAM" id="SignalP"/>
    </source>
</evidence>
<sequence length="700" mass="76870">MKKFQNFLALLLAATFVLSAGMFTDAAYAKQVAKQAPSISENHELEEEPAPTSSPSDEASPSPNASPADASPSAEANSSEAQTGDGNASESDGANARSGQVHQWSASELNALRSSAEHSGKYGDVGWWIKNGVLHLGTADWQTLGDYDSRRNELSYWNDYRDIISAVSIDYRIKRSKNMSYLFFGLGKLESITVNQTTAPYGWWWDGVESLENICNNDVSLTDISAFSHIEYDSHNPQRPKSFKYAFKHCEKLQDLTPLKDWMFENMWGTGVEGMFSDCYSLKDLTPISYREVNGRRYWNMDFAQTFLDMFKNCRSLEKLDGLGDWNVGNVTNMQNMFQGCSNLTDLSAISNWQVGNVQQMVSMFEACTSLIDLAPLNGWKPDAALTMASLFSGDGRIHDVSALKDWSVGRVTDTSNMFANVDTISPVAQMSFAPLANWHFGYNALTQYTGMFSGVKNIYELGVPPVNNGGKELAAAYAAAFDTPEWRNDIQWIKQGGPEGEFTGPFSGSKLASLMQSNQDKFGGAAVYVRYGAKTGPLAVTITLENKNFPGDKVPRGGKTEFQVRIRLFDDNGKPITGSFTGGVVSNNTKRPDSTLDMFTATFDGNGYATVRAWGWHTTIIADLPATATYEVAPAQPLPNGYTYVNGTDCQSTIPADDYAVATLLYSYKPSAVTAQSALRKVLTGHVNGRKLEDGEFVF</sequence>
<gene>
    <name evidence="3" type="ORF">BAAM0483_08845</name>
</gene>
<dbReference type="InterPro" id="IPR005046">
    <property type="entry name" value="DUF285"/>
</dbReference>
<accession>A0AB34T6K7</accession>
<dbReference type="RefSeq" id="WP_052826709.1">
    <property type="nucleotide sequence ID" value="NZ_AWFK01000017.1"/>
</dbReference>
<evidence type="ECO:0000313" key="3">
    <source>
        <dbReference type="EMBL" id="KOA48263.1"/>
    </source>
</evidence>